<name>A0A926JTI6_9FLAO</name>
<dbReference type="EMBL" id="JACVDC010000051">
    <property type="protein sequence ID" value="MBC9797225.1"/>
    <property type="molecule type" value="Genomic_DNA"/>
</dbReference>
<comment type="caution">
    <text evidence="2">The sequence shown here is derived from an EMBL/GenBank/DDBJ whole genome shotgun (WGS) entry which is preliminary data.</text>
</comment>
<protein>
    <recommendedName>
        <fullName evidence="1">DUF7738 domain-containing protein</fullName>
    </recommendedName>
</protein>
<dbReference type="Proteomes" id="UP000653730">
    <property type="component" value="Unassembled WGS sequence"/>
</dbReference>
<sequence length="297" mass="33387">MRLSSNAIAINIKPDAIYINGIRIGFPSSAGDIQKALGKPSRSVSSEFVKLTYDIWDHLGIYTYYISDEHIWGLNLLTTGTALRKEHPKSNFKGNIFIDGKAPGECKERIVIGEMSLNPFRQTGMPAGYTIGQKQYEDVVETHPSEMLPNPETVTVHLTRETLFVNDVRVLFPAKPETLFKALGGPSRRGKMQYSNATYYTWDKLGVHAIPDEEGMINGFMLIAKYPDRLKDLPKSNFKGNICINGALLKNNELLPVTTANTIIEYKKDHIIGSSSGSPRYMEIYFVKRNPYITQTF</sequence>
<feature type="domain" description="DUF7738" evidence="1">
    <location>
        <begin position="155"/>
        <end position="252"/>
    </location>
</feature>
<evidence type="ECO:0000313" key="2">
    <source>
        <dbReference type="EMBL" id="MBC9797225.1"/>
    </source>
</evidence>
<proteinExistence type="predicted"/>
<dbReference type="InterPro" id="IPR056640">
    <property type="entry name" value="DUF7738"/>
</dbReference>
<dbReference type="Pfam" id="PF24880">
    <property type="entry name" value="DUF7738"/>
    <property type="match status" value="2"/>
</dbReference>
<evidence type="ECO:0000313" key="3">
    <source>
        <dbReference type="Proteomes" id="UP000653730"/>
    </source>
</evidence>
<evidence type="ECO:0000259" key="1">
    <source>
        <dbReference type="Pfam" id="PF24880"/>
    </source>
</evidence>
<reference evidence="2 3" key="1">
    <citation type="submission" date="2020-09" db="EMBL/GenBank/DDBJ databases">
        <title>Sinomicrobium weinanense sp. nov., a halophilic bacteria isolated from saline-alkali soil.</title>
        <authorList>
            <person name="Wu P."/>
            <person name="Ren H."/>
            <person name="Mei Y."/>
            <person name="Liang Y."/>
            <person name="Chen Z."/>
        </authorList>
    </citation>
    <scope>NUCLEOTIDE SEQUENCE [LARGE SCALE GENOMIC DNA]</scope>
    <source>
        <strain evidence="2 3">FJxs</strain>
    </source>
</reference>
<keyword evidence="3" id="KW-1185">Reference proteome</keyword>
<dbReference type="RefSeq" id="WP_187966363.1">
    <property type="nucleotide sequence ID" value="NZ_JACVDC010000051.1"/>
</dbReference>
<gene>
    <name evidence="2" type="ORF">IBL28_14715</name>
</gene>
<organism evidence="2 3">
    <name type="scientific">Sinomicrobium weinanense</name>
    <dbReference type="NCBI Taxonomy" id="2842200"/>
    <lineage>
        <taxon>Bacteria</taxon>
        <taxon>Pseudomonadati</taxon>
        <taxon>Bacteroidota</taxon>
        <taxon>Flavobacteriia</taxon>
        <taxon>Flavobacteriales</taxon>
        <taxon>Flavobacteriaceae</taxon>
        <taxon>Sinomicrobium</taxon>
    </lineage>
</organism>
<dbReference type="AlphaFoldDB" id="A0A926JTI6"/>
<feature type="domain" description="DUF7738" evidence="1">
    <location>
        <begin position="10"/>
        <end position="105"/>
    </location>
</feature>
<accession>A0A926JTI6</accession>